<evidence type="ECO:0000313" key="3">
    <source>
        <dbReference type="Proteomes" id="UP001178507"/>
    </source>
</evidence>
<proteinExistence type="predicted"/>
<gene>
    <name evidence="2" type="ORF">EVOR1521_LOCUS28524</name>
</gene>
<feature type="region of interest" description="Disordered" evidence="1">
    <location>
        <begin position="208"/>
        <end position="275"/>
    </location>
</feature>
<protein>
    <submittedName>
        <fullName evidence="2">Uncharacterized protein</fullName>
    </submittedName>
</protein>
<sequence length="275" mass="29304">MAAEGFVAEVAQVEEAESAQPEAEVEAPAEVPQSVEVAPVEVAPAAPKKDNLPTCYFLATSAKCTKEYEGDYRWMIELEKGWSAWMPGNEPYYGNTDLPMKYRLGRYDFEVHFESDKSGTQTNLTTGKVRRVQKIMRGEPLPAWEGTGIRRRTAEGTTGNFKAPANSAAAASQKFRDSRRDGYEAPLLQAGVPGAKKAGWPGGWEAGSFTPAPGTKTGVHRPQVSSSAYKAAPAPGAPKTAPKAAPKAKSAATGNTGATGGAPVPRYMRQLKSKA</sequence>
<feature type="compositionally biased region" description="Low complexity" evidence="1">
    <location>
        <begin position="225"/>
        <end position="256"/>
    </location>
</feature>
<evidence type="ECO:0000256" key="1">
    <source>
        <dbReference type="SAM" id="MobiDB-lite"/>
    </source>
</evidence>
<dbReference type="AlphaFoldDB" id="A0AA36NH94"/>
<evidence type="ECO:0000313" key="2">
    <source>
        <dbReference type="EMBL" id="CAJ1406609.1"/>
    </source>
</evidence>
<keyword evidence="3" id="KW-1185">Reference proteome</keyword>
<feature type="region of interest" description="Disordered" evidence="1">
    <location>
        <begin position="1"/>
        <end position="32"/>
    </location>
</feature>
<feature type="compositionally biased region" description="Acidic residues" evidence="1">
    <location>
        <begin position="12"/>
        <end position="27"/>
    </location>
</feature>
<name>A0AA36NH94_9DINO</name>
<dbReference type="EMBL" id="CAUJNA010003638">
    <property type="protein sequence ID" value="CAJ1406609.1"/>
    <property type="molecule type" value="Genomic_DNA"/>
</dbReference>
<organism evidence="2 3">
    <name type="scientific">Effrenium voratum</name>
    <dbReference type="NCBI Taxonomy" id="2562239"/>
    <lineage>
        <taxon>Eukaryota</taxon>
        <taxon>Sar</taxon>
        <taxon>Alveolata</taxon>
        <taxon>Dinophyceae</taxon>
        <taxon>Suessiales</taxon>
        <taxon>Symbiodiniaceae</taxon>
        <taxon>Effrenium</taxon>
    </lineage>
</organism>
<reference evidence="2" key="1">
    <citation type="submission" date="2023-08" db="EMBL/GenBank/DDBJ databases">
        <authorList>
            <person name="Chen Y."/>
            <person name="Shah S."/>
            <person name="Dougan E. K."/>
            <person name="Thang M."/>
            <person name="Chan C."/>
        </authorList>
    </citation>
    <scope>NUCLEOTIDE SEQUENCE</scope>
</reference>
<accession>A0AA36NH94</accession>
<comment type="caution">
    <text evidence="2">The sequence shown here is derived from an EMBL/GenBank/DDBJ whole genome shotgun (WGS) entry which is preliminary data.</text>
</comment>
<dbReference type="Proteomes" id="UP001178507">
    <property type="component" value="Unassembled WGS sequence"/>
</dbReference>